<dbReference type="GO" id="GO:0005220">
    <property type="term" value="F:inositol 1,4,5-trisphosphate-gated calcium channel activity"/>
    <property type="evidence" value="ECO:0007669"/>
    <property type="project" value="TreeGrafter"/>
</dbReference>
<dbReference type="GO" id="GO:0070679">
    <property type="term" value="F:inositol 1,4,5 trisphosphate binding"/>
    <property type="evidence" value="ECO:0007669"/>
    <property type="project" value="TreeGrafter"/>
</dbReference>
<sequence>MKLFCNFFVFLLIEKNDNEMPKLLTLSHEFLRSFCKHNKENQSRLYIHIAPIEGGGGGGGSGGGGGGGGGNTEQQQQRHEGGKLSVETVQDCATIVSIFRGNSELCEHVSEHFIGHIVNLIENKQRNSIFLELLQVIVSSCEKGLDLCQNKVVDEIGKAAEDVRHFYVDSVSFEQLIEMMKKSNISDLDSSHPLRYHIELVRLMAMCTKGKNAVTELKCASLLPMDHIVRVLTSNCCILEVKTVYLQFLLTCYIETDLELKDANNSEYLELILNEIISDIDKLIIKLQSIGGGEYLNNKLPKEILFLERFVCQIIAEVLIKFFEKTNYAQRAFIDIKHHRKLFITILQKLNKLQNCVFIAAGRRPHNNWYKIADCSERLAKFAKSRFIILPENSLSVPYSNGMKIIIILLQHQHYEQLLLDNVGKVLYSLLVILENKHSKSLHSHLTSLTAGDEPTTVVALYPRLINELNNYLSPLQNAENAALVEILRLPEKLCSSFSNTSSNKFEPSCHGKFVKSMLIRHCKLLLESKRNELCGRVLVTLYKLVSNLKQEFNENVKEMLGELLCRYFGEGSVQGLTTTFNKSSNFSINNLKENINKADCIFDAELNPKQEKTLYNMQCDLMDAGAVDLIIDLIVMEPHMIYLKRVFN</sequence>
<dbReference type="SUPFAM" id="SSF100909">
    <property type="entry name" value="IP3 receptor type 1 binding core, domain 2"/>
    <property type="match status" value="1"/>
</dbReference>
<feature type="region of interest" description="Disordered" evidence="1">
    <location>
        <begin position="57"/>
        <end position="83"/>
    </location>
</feature>
<evidence type="ECO:0000256" key="1">
    <source>
        <dbReference type="SAM" id="MobiDB-lite"/>
    </source>
</evidence>
<dbReference type="GO" id="GO:0051209">
    <property type="term" value="P:release of sequestered calcium ion into cytosol"/>
    <property type="evidence" value="ECO:0007669"/>
    <property type="project" value="TreeGrafter"/>
</dbReference>
<reference evidence="2 3" key="1">
    <citation type="submission" date="2020-08" db="EMBL/GenBank/DDBJ databases">
        <authorList>
            <person name="Koutsovoulos G."/>
            <person name="Danchin GJ E."/>
        </authorList>
    </citation>
    <scope>NUCLEOTIDE SEQUENCE [LARGE SCALE GENOMIC DNA]</scope>
</reference>
<comment type="caution">
    <text evidence="2">The sequence shown here is derived from an EMBL/GenBank/DDBJ whole genome shotgun (WGS) entry which is preliminary data.</text>
</comment>
<dbReference type="GO" id="GO:0005509">
    <property type="term" value="F:calcium ion binding"/>
    <property type="evidence" value="ECO:0007669"/>
    <property type="project" value="TreeGrafter"/>
</dbReference>
<dbReference type="PANTHER" id="PTHR13715:SF102">
    <property type="entry name" value="INOSITOL 1,4,5-TRISPHOSPHATE RECEPTOR"/>
    <property type="match status" value="1"/>
</dbReference>
<organism evidence="2 3">
    <name type="scientific">Meloidogyne enterolobii</name>
    <name type="common">Root-knot nematode worm</name>
    <name type="synonym">Meloidogyne mayaguensis</name>
    <dbReference type="NCBI Taxonomy" id="390850"/>
    <lineage>
        <taxon>Eukaryota</taxon>
        <taxon>Metazoa</taxon>
        <taxon>Ecdysozoa</taxon>
        <taxon>Nematoda</taxon>
        <taxon>Chromadorea</taxon>
        <taxon>Rhabditida</taxon>
        <taxon>Tylenchina</taxon>
        <taxon>Tylenchomorpha</taxon>
        <taxon>Tylenchoidea</taxon>
        <taxon>Meloidogynidae</taxon>
        <taxon>Meloidogyninae</taxon>
        <taxon>Meloidogyne</taxon>
    </lineage>
</organism>
<dbReference type="InterPro" id="IPR035910">
    <property type="entry name" value="RyR/IP3R_RIH_dom_sf"/>
</dbReference>
<evidence type="ECO:0000313" key="2">
    <source>
        <dbReference type="EMBL" id="CAD2175634.1"/>
    </source>
</evidence>
<accession>A0A6V7VMF0</accession>
<dbReference type="OrthoDB" id="5813481at2759"/>
<dbReference type="GO" id="GO:0035091">
    <property type="term" value="F:phosphatidylinositol binding"/>
    <property type="evidence" value="ECO:0007669"/>
    <property type="project" value="TreeGrafter"/>
</dbReference>
<dbReference type="EMBL" id="CAJEWN010000258">
    <property type="protein sequence ID" value="CAD2175634.1"/>
    <property type="molecule type" value="Genomic_DNA"/>
</dbReference>
<dbReference type="InterPro" id="IPR015925">
    <property type="entry name" value="Ryanodine_IP3_receptor"/>
</dbReference>
<dbReference type="AlphaFoldDB" id="A0A6V7VMF0"/>
<dbReference type="PANTHER" id="PTHR13715">
    <property type="entry name" value="RYANODINE RECEPTOR AND IP3 RECEPTOR"/>
    <property type="match status" value="1"/>
</dbReference>
<dbReference type="GO" id="GO:0005886">
    <property type="term" value="C:plasma membrane"/>
    <property type="evidence" value="ECO:0007669"/>
    <property type="project" value="TreeGrafter"/>
</dbReference>
<dbReference type="GO" id="GO:0016529">
    <property type="term" value="C:sarcoplasmic reticulum"/>
    <property type="evidence" value="ECO:0007669"/>
    <property type="project" value="TreeGrafter"/>
</dbReference>
<dbReference type="GO" id="GO:0005789">
    <property type="term" value="C:endoplasmic reticulum membrane"/>
    <property type="evidence" value="ECO:0007669"/>
    <property type="project" value="TreeGrafter"/>
</dbReference>
<protein>
    <submittedName>
        <fullName evidence="2">Uncharacterized protein</fullName>
    </submittedName>
</protein>
<gene>
    <name evidence="2" type="ORF">MENT_LOCUS27372</name>
</gene>
<proteinExistence type="predicted"/>
<dbReference type="Proteomes" id="UP000580250">
    <property type="component" value="Unassembled WGS sequence"/>
</dbReference>
<evidence type="ECO:0000313" key="3">
    <source>
        <dbReference type="Proteomes" id="UP000580250"/>
    </source>
</evidence>
<feature type="compositionally biased region" description="Gly residues" evidence="1">
    <location>
        <begin position="57"/>
        <end position="71"/>
    </location>
</feature>
<name>A0A6V7VMF0_MELEN</name>
<dbReference type="GO" id="GO:0030667">
    <property type="term" value="C:secretory granule membrane"/>
    <property type="evidence" value="ECO:0007669"/>
    <property type="project" value="TreeGrafter"/>
</dbReference>